<dbReference type="PROSITE" id="PS51007">
    <property type="entry name" value="CYTC"/>
    <property type="match status" value="1"/>
</dbReference>
<keyword evidence="4" id="KW-0249">Electron transport</keyword>
<evidence type="ECO:0000256" key="1">
    <source>
        <dbReference type="ARBA" id="ARBA00022448"/>
    </source>
</evidence>
<protein>
    <submittedName>
        <fullName evidence="9">Cytochrome C</fullName>
    </submittedName>
</protein>
<keyword evidence="7" id="KW-1133">Transmembrane helix</keyword>
<sequence length="123" mass="12708">MKQTLKGLTVAAVPATLGILFGIGVILYGINGHKTEEAAAKPEGTKQEQAAGGATSEIGNFVTQNCATCHGQGLKGGFGPKLVGTALDEKAIVDILKNGKGQMPKDLAKGKEEEVAKYLKSLK</sequence>
<keyword evidence="5 6" id="KW-0408">Iron</keyword>
<evidence type="ECO:0000256" key="7">
    <source>
        <dbReference type="SAM" id="Phobius"/>
    </source>
</evidence>
<reference evidence="10" key="1">
    <citation type="submission" date="2017-07" db="EMBL/GenBank/DDBJ databases">
        <title>Draft genome sequence of Effusibacillus lacus strain skLN1.</title>
        <authorList>
            <person name="Watanabe M."/>
            <person name="Kojima H."/>
            <person name="Fukui M."/>
        </authorList>
    </citation>
    <scope>NUCLEOTIDE SEQUENCE [LARGE SCALE GENOMIC DNA]</scope>
    <source>
        <strain evidence="10">skLN1</strain>
    </source>
</reference>
<comment type="caution">
    <text evidence="9">The sequence shown here is derived from an EMBL/GenBank/DDBJ whole genome shotgun (WGS) entry which is preliminary data.</text>
</comment>
<evidence type="ECO:0000259" key="8">
    <source>
        <dbReference type="PROSITE" id="PS51007"/>
    </source>
</evidence>
<evidence type="ECO:0000256" key="3">
    <source>
        <dbReference type="ARBA" id="ARBA00022723"/>
    </source>
</evidence>
<dbReference type="RefSeq" id="WP_096184173.1">
    <property type="nucleotide sequence ID" value="NZ_BDUF01000109.1"/>
</dbReference>
<dbReference type="GO" id="GO:0046872">
    <property type="term" value="F:metal ion binding"/>
    <property type="evidence" value="ECO:0007669"/>
    <property type="project" value="UniProtKB-KW"/>
</dbReference>
<dbReference type="GO" id="GO:0020037">
    <property type="term" value="F:heme binding"/>
    <property type="evidence" value="ECO:0007669"/>
    <property type="project" value="InterPro"/>
</dbReference>
<dbReference type="OrthoDB" id="7933886at2"/>
<keyword evidence="7" id="KW-0812">Transmembrane</keyword>
<evidence type="ECO:0000256" key="5">
    <source>
        <dbReference type="ARBA" id="ARBA00023004"/>
    </source>
</evidence>
<keyword evidence="7" id="KW-0472">Membrane</keyword>
<gene>
    <name evidence="9" type="ORF">EFBL_3624</name>
</gene>
<dbReference type="Proteomes" id="UP000217785">
    <property type="component" value="Unassembled WGS sequence"/>
</dbReference>
<proteinExistence type="predicted"/>
<evidence type="ECO:0000256" key="6">
    <source>
        <dbReference type="PROSITE-ProRule" id="PRU00433"/>
    </source>
</evidence>
<keyword evidence="1" id="KW-0813">Transport</keyword>
<dbReference type="Gene3D" id="1.10.760.10">
    <property type="entry name" value="Cytochrome c-like domain"/>
    <property type="match status" value="1"/>
</dbReference>
<feature type="transmembrane region" description="Helical" evidence="7">
    <location>
        <begin position="7"/>
        <end position="30"/>
    </location>
</feature>
<dbReference type="InterPro" id="IPR051811">
    <property type="entry name" value="Cytochrome_c550/c551-like"/>
</dbReference>
<name>A0A292YT39_9BACL</name>
<evidence type="ECO:0000313" key="9">
    <source>
        <dbReference type="EMBL" id="GAX91933.1"/>
    </source>
</evidence>
<dbReference type="PANTHER" id="PTHR37823:SF4">
    <property type="entry name" value="MENAQUINOL-CYTOCHROME C REDUCTASE CYTOCHROME B_C SUBUNIT"/>
    <property type="match status" value="1"/>
</dbReference>
<dbReference type="InterPro" id="IPR036909">
    <property type="entry name" value="Cyt_c-like_dom_sf"/>
</dbReference>
<feature type="domain" description="Cytochrome c" evidence="8">
    <location>
        <begin position="47"/>
        <end position="123"/>
    </location>
</feature>
<evidence type="ECO:0000256" key="4">
    <source>
        <dbReference type="ARBA" id="ARBA00022982"/>
    </source>
</evidence>
<dbReference type="GO" id="GO:0009055">
    <property type="term" value="F:electron transfer activity"/>
    <property type="evidence" value="ECO:0007669"/>
    <property type="project" value="InterPro"/>
</dbReference>
<dbReference type="SUPFAM" id="SSF46626">
    <property type="entry name" value="Cytochrome c"/>
    <property type="match status" value="1"/>
</dbReference>
<evidence type="ECO:0000313" key="10">
    <source>
        <dbReference type="Proteomes" id="UP000217785"/>
    </source>
</evidence>
<keyword evidence="10" id="KW-1185">Reference proteome</keyword>
<dbReference type="InterPro" id="IPR009056">
    <property type="entry name" value="Cyt_c-like_dom"/>
</dbReference>
<keyword evidence="2 6" id="KW-0349">Heme</keyword>
<accession>A0A292YT39</accession>
<dbReference type="EMBL" id="BDUF01000109">
    <property type="protein sequence ID" value="GAX91933.1"/>
    <property type="molecule type" value="Genomic_DNA"/>
</dbReference>
<organism evidence="9 10">
    <name type="scientific">Effusibacillus lacus</name>
    <dbReference type="NCBI Taxonomy" id="1348429"/>
    <lineage>
        <taxon>Bacteria</taxon>
        <taxon>Bacillati</taxon>
        <taxon>Bacillota</taxon>
        <taxon>Bacilli</taxon>
        <taxon>Bacillales</taxon>
        <taxon>Alicyclobacillaceae</taxon>
        <taxon>Effusibacillus</taxon>
    </lineage>
</organism>
<dbReference type="AlphaFoldDB" id="A0A292YT39"/>
<dbReference type="PANTHER" id="PTHR37823">
    <property type="entry name" value="CYTOCHROME C-553-LIKE"/>
    <property type="match status" value="1"/>
</dbReference>
<keyword evidence="3 6" id="KW-0479">Metal-binding</keyword>
<evidence type="ECO:0000256" key="2">
    <source>
        <dbReference type="ARBA" id="ARBA00022617"/>
    </source>
</evidence>
<dbReference type="Pfam" id="PF13442">
    <property type="entry name" value="Cytochrome_CBB3"/>
    <property type="match status" value="1"/>
</dbReference>